<comment type="caution">
    <text evidence="2">The sequence shown here is derived from an EMBL/GenBank/DDBJ whole genome shotgun (WGS) entry which is preliminary data.</text>
</comment>
<dbReference type="SUPFAM" id="SSF47413">
    <property type="entry name" value="lambda repressor-like DNA-binding domains"/>
    <property type="match status" value="1"/>
</dbReference>
<accession>A0A0F8Y1U7</accession>
<dbReference type="SMART" id="SM00530">
    <property type="entry name" value="HTH_XRE"/>
    <property type="match status" value="1"/>
</dbReference>
<dbReference type="CDD" id="cd00093">
    <property type="entry name" value="HTH_XRE"/>
    <property type="match status" value="1"/>
</dbReference>
<evidence type="ECO:0000259" key="1">
    <source>
        <dbReference type="PROSITE" id="PS50943"/>
    </source>
</evidence>
<dbReference type="InterPro" id="IPR001387">
    <property type="entry name" value="Cro/C1-type_HTH"/>
</dbReference>
<gene>
    <name evidence="2" type="ORF">LCGC14_2953140</name>
</gene>
<protein>
    <recommendedName>
        <fullName evidence="1">HTH cro/C1-type domain-containing protein</fullName>
    </recommendedName>
</protein>
<dbReference type="Gene3D" id="1.10.260.40">
    <property type="entry name" value="lambda repressor-like DNA-binding domains"/>
    <property type="match status" value="1"/>
</dbReference>
<proteinExistence type="predicted"/>
<feature type="non-terminal residue" evidence="2">
    <location>
        <position position="1"/>
    </location>
</feature>
<sequence>ADYYSWQPKGTVLIMSEPVNLAEERATRDGDCRKWTPVDALKACLRGIENGEINPDFLGSVSKHIPEWEKDIEPYDRISALMEIQGISKSELARRLGISRQYVTDLLNGKKPITLKSAKKFAHALEVPISGIIGM</sequence>
<reference evidence="2" key="1">
    <citation type="journal article" date="2015" name="Nature">
        <title>Complex archaea that bridge the gap between prokaryotes and eukaryotes.</title>
        <authorList>
            <person name="Spang A."/>
            <person name="Saw J.H."/>
            <person name="Jorgensen S.L."/>
            <person name="Zaremba-Niedzwiedzka K."/>
            <person name="Martijn J."/>
            <person name="Lind A.E."/>
            <person name="van Eijk R."/>
            <person name="Schleper C."/>
            <person name="Guy L."/>
            <person name="Ettema T.J."/>
        </authorList>
    </citation>
    <scope>NUCLEOTIDE SEQUENCE</scope>
</reference>
<dbReference type="PROSITE" id="PS50943">
    <property type="entry name" value="HTH_CROC1"/>
    <property type="match status" value="1"/>
</dbReference>
<evidence type="ECO:0000313" key="2">
    <source>
        <dbReference type="EMBL" id="KKK67530.1"/>
    </source>
</evidence>
<dbReference type="GO" id="GO:0003677">
    <property type="term" value="F:DNA binding"/>
    <property type="evidence" value="ECO:0007669"/>
    <property type="project" value="InterPro"/>
</dbReference>
<feature type="domain" description="HTH cro/C1-type" evidence="1">
    <location>
        <begin position="78"/>
        <end position="132"/>
    </location>
</feature>
<dbReference type="Pfam" id="PF01381">
    <property type="entry name" value="HTH_3"/>
    <property type="match status" value="1"/>
</dbReference>
<dbReference type="AlphaFoldDB" id="A0A0F8Y1U7"/>
<organism evidence="2">
    <name type="scientific">marine sediment metagenome</name>
    <dbReference type="NCBI Taxonomy" id="412755"/>
    <lineage>
        <taxon>unclassified sequences</taxon>
        <taxon>metagenomes</taxon>
        <taxon>ecological metagenomes</taxon>
    </lineage>
</organism>
<dbReference type="InterPro" id="IPR010982">
    <property type="entry name" value="Lambda_DNA-bd_dom_sf"/>
</dbReference>
<name>A0A0F8Y1U7_9ZZZZ</name>
<dbReference type="EMBL" id="LAZR01059568">
    <property type="protein sequence ID" value="KKK67530.1"/>
    <property type="molecule type" value="Genomic_DNA"/>
</dbReference>